<dbReference type="RefSeq" id="WP_255876072.1">
    <property type="nucleotide sequence ID" value="NZ_JACASI010000049.1"/>
</dbReference>
<evidence type="ECO:0000256" key="2">
    <source>
        <dbReference type="ARBA" id="ARBA00022692"/>
    </source>
</evidence>
<dbReference type="PANTHER" id="PTHR36985:SF1">
    <property type="entry name" value="TRANSLOCATION AND ASSEMBLY MODULE SUBUNIT TAMB"/>
    <property type="match status" value="1"/>
</dbReference>
<evidence type="ECO:0000256" key="1">
    <source>
        <dbReference type="ARBA" id="ARBA00004167"/>
    </source>
</evidence>
<reference evidence="6" key="1">
    <citation type="thesis" date="2020" institute="Technische Universitat Dresden" country="Dresden, Germany">
        <title>The Agarolytic System of Microbulbifer elongatus PORT2, Isolated from Batu Karas, Pangandaran West Java Indonesia.</title>
        <authorList>
            <person name="Anggraeni S.R."/>
        </authorList>
    </citation>
    <scope>NUCLEOTIDE SEQUENCE</scope>
    <source>
        <strain evidence="6">PORT2</strain>
    </source>
</reference>
<protein>
    <submittedName>
        <fullName evidence="6">Translocation/assembly module TamB domain-containing protein</fullName>
    </submittedName>
</protein>
<gene>
    <name evidence="6" type="ORF">HXX02_17025</name>
</gene>
<keyword evidence="3" id="KW-1133">Transmembrane helix</keyword>
<evidence type="ECO:0000259" key="5">
    <source>
        <dbReference type="Pfam" id="PF04357"/>
    </source>
</evidence>
<sequence>MADSHSGKAPRTSRPRFWANRPRLTLFAVILLVPLILSLFLLGSESGRELLTRGGLSVARYFLPELEIRERGLRSPQWGKWSFELLEVRYKERTMVEAENLTLHLALRPLLRNQIQIPEISARSFLFDNRVLSEYLQDQVSEEDVEDAAQEADDPAMPAVWLERLAVDRLTLIDGALKDFPVVAVNGRGSYQWPGKPSELMLDVAEHDGHQLHLRLDGQMQSETEYQLTLSADEQAGGFLGRTLQLPEGNGLDANGRFLLMLTGENQLQLTIEHFSVPLVRHRFGLGGQADLVLSPWSVSTEDLTLTVDETRHTIRGRVNSEAMDLRIHLNRLPVAITQPFQDYLKGGWLSADLAVQGPLTLPNADGSVELRSQYQTQPIQLTAEVETVEDDIHIRGAHLSLAEAAVEASGLVDIEGKSIDLNAALEPLPLAEIRTILAALEETRDVEIPPELDGTVERLKVSAKGAWENPSLVVELSSALQYQGFSANVQGHVTGNPQKFAVQDLLLEGEGLRVSGSGEVDVQAKALQAQLDVAARGLQPAEQFGVPLDPGTQVDLDAVVSVSGPWDNPKLSAQLSSDGDYREYRYRLRGGAAGNAEAITFDRLRLDLFRGQATAGRATPAREQSLRPDEVVEPEDDYPLHQAAPRASAQSRERVVGTAALAQDAEQARQRGNAWLEINGVVEPRAQRANGSVAGRNIPLGLAELAGVNLPPSLRGELSLDGNFTGPFKSPEAHVNVLGLGEFQGEPWHIQGDVSYGQAAITLSEVKLLWAGRNQLTADGTLSEQTLDLELQAQAVLADFEEWLSADISENGELSLQARASGTPRDPNLAGELRVTGRAPALRDDALVQSPLVLSLTWETVAEDLQMQLQASHGSRQAADARASLAIAPILAQLFQDKPPGAAPPLPIEFDARGEADLATLGSLFDPEIHTMRGKLDFDLSADGNTGAPNARGNINLRNGYYEHRPSNTRLRQMVFVAELSPDAWRIVEASARDGERGRVALDGAVRFNGPDPAALDFTLAARNAHLLNMPGAKGAVSGDLRLSGDTSDATLAGTLNLRPLAIQVEHFIGSSVPEIDVVEVEVDGVTEQASGPPLMENIALAIQVVLDQQSYVRGLGLDSELKGEVDIAGTAANPQASGTISIVRGKFDLLGKKFELQEGQVQFENNVAAIYVKGVHTYAEGEITAEISGTTDDPEIEFSSDPAAAQDEIFAQLLFGKSLTDISPLQAVRLVSVVRTLQTGGTGFDPLASTRDLVGLDTLDFESEATESGEDQYALSLGKYITSRIYLELQRSTDPLNPWRAEMQIELRKNLRLDFKSTDNNESGAGSVELQWKKDY</sequence>
<proteinExistence type="predicted"/>
<evidence type="ECO:0000256" key="4">
    <source>
        <dbReference type="ARBA" id="ARBA00023136"/>
    </source>
</evidence>
<dbReference type="InterPro" id="IPR007452">
    <property type="entry name" value="TamB_C"/>
</dbReference>
<evidence type="ECO:0000313" key="6">
    <source>
        <dbReference type="EMBL" id="MCQ3831139.1"/>
    </source>
</evidence>
<comment type="subcellular location">
    <subcellularLocation>
        <location evidence="1">Membrane</location>
        <topology evidence="1">Single-pass membrane protein</topology>
    </subcellularLocation>
</comment>
<evidence type="ECO:0000256" key="3">
    <source>
        <dbReference type="ARBA" id="ARBA00022989"/>
    </source>
</evidence>
<evidence type="ECO:0000313" key="7">
    <source>
        <dbReference type="Proteomes" id="UP001205566"/>
    </source>
</evidence>
<keyword evidence="4" id="KW-0472">Membrane</keyword>
<keyword evidence="7" id="KW-1185">Reference proteome</keyword>
<dbReference type="EMBL" id="JACASI010000049">
    <property type="protein sequence ID" value="MCQ3831139.1"/>
    <property type="molecule type" value="Genomic_DNA"/>
</dbReference>
<dbReference type="Pfam" id="PF04357">
    <property type="entry name" value="TamB"/>
    <property type="match status" value="1"/>
</dbReference>
<organism evidence="6 7">
    <name type="scientific">Microbulbifer elongatus</name>
    <dbReference type="NCBI Taxonomy" id="86173"/>
    <lineage>
        <taxon>Bacteria</taxon>
        <taxon>Pseudomonadati</taxon>
        <taxon>Pseudomonadota</taxon>
        <taxon>Gammaproteobacteria</taxon>
        <taxon>Cellvibrionales</taxon>
        <taxon>Microbulbiferaceae</taxon>
        <taxon>Microbulbifer</taxon>
    </lineage>
</organism>
<feature type="domain" description="Translocation and assembly module TamB C-terminal" evidence="5">
    <location>
        <begin position="992"/>
        <end position="1338"/>
    </location>
</feature>
<accession>A0ABT1P7P3</accession>
<dbReference type="PANTHER" id="PTHR36985">
    <property type="entry name" value="TRANSLOCATION AND ASSEMBLY MODULE SUBUNIT TAMB"/>
    <property type="match status" value="1"/>
</dbReference>
<name>A0ABT1P7P3_9GAMM</name>
<comment type="caution">
    <text evidence="6">The sequence shown here is derived from an EMBL/GenBank/DDBJ whole genome shotgun (WGS) entry which is preliminary data.</text>
</comment>
<keyword evidence="2" id="KW-0812">Transmembrane</keyword>
<dbReference type="Proteomes" id="UP001205566">
    <property type="component" value="Unassembled WGS sequence"/>
</dbReference>